<evidence type="ECO:0000256" key="3">
    <source>
        <dbReference type="SAM" id="SignalP"/>
    </source>
</evidence>
<dbReference type="InterPro" id="IPR052982">
    <property type="entry name" value="SRP1/TIP1-like"/>
</dbReference>
<accession>A0A077WNU1</accession>
<proteinExistence type="predicted"/>
<feature type="domain" description="Yeast cell wall synthesis Kre9/Knh1-like N-terminal" evidence="4">
    <location>
        <begin position="27"/>
        <end position="106"/>
    </location>
</feature>
<feature type="signal peptide" evidence="3">
    <location>
        <begin position="1"/>
        <end position="20"/>
    </location>
</feature>
<protein>
    <recommendedName>
        <fullName evidence="4">Yeast cell wall synthesis Kre9/Knh1-like N-terminal domain-containing protein</fullName>
    </recommendedName>
</protein>
<dbReference type="OrthoDB" id="2278575at2759"/>
<evidence type="ECO:0000313" key="5">
    <source>
        <dbReference type="EMBL" id="CDS08407.1"/>
    </source>
</evidence>
<organism evidence="5">
    <name type="scientific">Lichtheimia ramosa</name>
    <dbReference type="NCBI Taxonomy" id="688394"/>
    <lineage>
        <taxon>Eukaryota</taxon>
        <taxon>Fungi</taxon>
        <taxon>Fungi incertae sedis</taxon>
        <taxon>Mucoromycota</taxon>
        <taxon>Mucoromycotina</taxon>
        <taxon>Mucoromycetes</taxon>
        <taxon>Mucorales</taxon>
        <taxon>Lichtheimiaceae</taxon>
        <taxon>Lichtheimia</taxon>
    </lineage>
</organism>
<reference evidence="5" key="1">
    <citation type="journal article" date="2014" name="Genome Announc.">
        <title>De novo whole-genome sequence and genome annotation of Lichtheimia ramosa.</title>
        <authorList>
            <person name="Linde J."/>
            <person name="Schwartze V."/>
            <person name="Binder U."/>
            <person name="Lass-Florl C."/>
            <person name="Voigt K."/>
            <person name="Horn F."/>
        </authorList>
    </citation>
    <scope>NUCLEOTIDE SEQUENCE</scope>
    <source>
        <strain evidence="5">JMRC FSU:6197</strain>
    </source>
</reference>
<feature type="compositionally biased region" description="Basic and acidic residues" evidence="2">
    <location>
        <begin position="188"/>
        <end position="229"/>
    </location>
</feature>
<dbReference type="AlphaFoldDB" id="A0A077WNU1"/>
<gene>
    <name evidence="5" type="ORF">LRAMOSA09770</name>
</gene>
<evidence type="ECO:0000256" key="2">
    <source>
        <dbReference type="SAM" id="MobiDB-lite"/>
    </source>
</evidence>
<feature type="region of interest" description="Disordered" evidence="2">
    <location>
        <begin position="123"/>
        <end position="256"/>
    </location>
</feature>
<dbReference type="EMBL" id="LK023325">
    <property type="protein sequence ID" value="CDS08407.1"/>
    <property type="molecule type" value="Genomic_DNA"/>
</dbReference>
<sequence length="270" mass="28974">MFKLSLVTFLSFVLFQLTQAVSVTITSPKPNDVLKAGETVEIKWTIADNAQLDNVSIALASGPAQALVIDQIIAASADAKKGSYKWTIPQSVKPKTKYVIEIGPNSSDIAFAGYISIARPSKSQSSSAVPSASASASGHHPSASHSAAGNKHKPTATLPSSIAPKPTSKPKPSHSEESVKPKPTASASKKDDDKPKHDDKPKKEDDKPKKEDDNKKNDDKEHAKEEPRYICHAYPDENGEMTTKCGPAPSGISKPSKRGTLLRRLLLNKF</sequence>
<feature type="compositionally biased region" description="Low complexity" evidence="2">
    <location>
        <begin position="123"/>
        <end position="148"/>
    </location>
</feature>
<feature type="chain" id="PRO_5001726298" description="Yeast cell wall synthesis Kre9/Knh1-like N-terminal domain-containing protein" evidence="3">
    <location>
        <begin position="21"/>
        <end position="270"/>
    </location>
</feature>
<name>A0A077WNU1_9FUNG</name>
<dbReference type="Pfam" id="PF10342">
    <property type="entry name" value="Kre9_KNH"/>
    <property type="match status" value="1"/>
</dbReference>
<evidence type="ECO:0000259" key="4">
    <source>
        <dbReference type="Pfam" id="PF10342"/>
    </source>
</evidence>
<dbReference type="InterPro" id="IPR018466">
    <property type="entry name" value="Kre9/Knh1-like_N"/>
</dbReference>
<dbReference type="PANTHER" id="PTHR40633:SF1">
    <property type="entry name" value="GPI ANCHORED SERINE-THREONINE RICH PROTEIN (AFU_ORTHOLOGUE AFUA_1G03630)"/>
    <property type="match status" value="1"/>
</dbReference>
<dbReference type="PANTHER" id="PTHR40633">
    <property type="entry name" value="MATRIX PROTEIN, PUTATIVE (AFU_ORTHOLOGUE AFUA_8G05410)-RELATED"/>
    <property type="match status" value="1"/>
</dbReference>
<evidence type="ECO:0000256" key="1">
    <source>
        <dbReference type="ARBA" id="ARBA00022729"/>
    </source>
</evidence>
<keyword evidence="1 3" id="KW-0732">Signal</keyword>